<dbReference type="GO" id="GO:0005975">
    <property type="term" value="P:carbohydrate metabolic process"/>
    <property type="evidence" value="ECO:0007669"/>
    <property type="project" value="InterPro"/>
</dbReference>
<feature type="chain" id="PRO_5029688534" description="beta-galactosidase" evidence="4">
    <location>
        <begin position="25"/>
        <end position="106"/>
    </location>
</feature>
<feature type="domain" description="Glycoside hydrolase 35 catalytic" evidence="5">
    <location>
        <begin position="24"/>
        <end position="87"/>
    </location>
</feature>
<gene>
    <name evidence="6" type="ORF">GIB67_024424</name>
</gene>
<evidence type="ECO:0000313" key="6">
    <source>
        <dbReference type="EMBL" id="KAF6174402.1"/>
    </source>
</evidence>
<dbReference type="AlphaFoldDB" id="A0A7J7P554"/>
<proteinExistence type="inferred from homology"/>
<dbReference type="Proteomes" id="UP000541444">
    <property type="component" value="Unassembled WGS sequence"/>
</dbReference>
<dbReference type="InterPro" id="IPR001944">
    <property type="entry name" value="Glycoside_Hdrlase_35"/>
</dbReference>
<dbReference type="InterPro" id="IPR017853">
    <property type="entry name" value="GH"/>
</dbReference>
<dbReference type="Pfam" id="PF01301">
    <property type="entry name" value="Glyco_hydro_35"/>
    <property type="match status" value="1"/>
</dbReference>
<dbReference type="SUPFAM" id="SSF51445">
    <property type="entry name" value="(Trans)glycosidases"/>
    <property type="match status" value="1"/>
</dbReference>
<evidence type="ECO:0000259" key="5">
    <source>
        <dbReference type="Pfam" id="PF01301"/>
    </source>
</evidence>
<dbReference type="EMBL" id="JACGCM010000267">
    <property type="protein sequence ID" value="KAF6174402.1"/>
    <property type="molecule type" value="Genomic_DNA"/>
</dbReference>
<accession>A0A7J7P554</accession>
<evidence type="ECO:0000256" key="2">
    <source>
        <dbReference type="ARBA" id="ARBA00009809"/>
    </source>
</evidence>
<comment type="similarity">
    <text evidence="2">Belongs to the glycosyl hydrolase 35 family.</text>
</comment>
<evidence type="ECO:0000256" key="4">
    <source>
        <dbReference type="SAM" id="SignalP"/>
    </source>
</evidence>
<keyword evidence="7" id="KW-1185">Reference proteome</keyword>
<dbReference type="PANTHER" id="PTHR23421">
    <property type="entry name" value="BETA-GALACTOSIDASE RELATED"/>
    <property type="match status" value="1"/>
</dbReference>
<dbReference type="Gene3D" id="3.20.20.80">
    <property type="entry name" value="Glycosidases"/>
    <property type="match status" value="1"/>
</dbReference>
<dbReference type="GO" id="GO:0004565">
    <property type="term" value="F:beta-galactosidase activity"/>
    <property type="evidence" value="ECO:0007669"/>
    <property type="project" value="UniProtKB-EC"/>
</dbReference>
<feature type="signal peptide" evidence="4">
    <location>
        <begin position="1"/>
        <end position="24"/>
    </location>
</feature>
<organism evidence="6 7">
    <name type="scientific">Kingdonia uniflora</name>
    <dbReference type="NCBI Taxonomy" id="39325"/>
    <lineage>
        <taxon>Eukaryota</taxon>
        <taxon>Viridiplantae</taxon>
        <taxon>Streptophyta</taxon>
        <taxon>Embryophyta</taxon>
        <taxon>Tracheophyta</taxon>
        <taxon>Spermatophyta</taxon>
        <taxon>Magnoliopsida</taxon>
        <taxon>Ranunculales</taxon>
        <taxon>Circaeasteraceae</taxon>
        <taxon>Kingdonia</taxon>
    </lineage>
</organism>
<evidence type="ECO:0000313" key="7">
    <source>
        <dbReference type="Proteomes" id="UP000541444"/>
    </source>
</evidence>
<reference evidence="6 7" key="1">
    <citation type="journal article" date="2020" name="IScience">
        <title>Genome Sequencing of the Endangered Kingdonia uniflora (Circaeasteraceae, Ranunculales) Reveals Potential Mechanisms of Evolutionary Specialization.</title>
        <authorList>
            <person name="Sun Y."/>
            <person name="Deng T."/>
            <person name="Zhang A."/>
            <person name="Moore M.J."/>
            <person name="Landis J.B."/>
            <person name="Lin N."/>
            <person name="Zhang H."/>
            <person name="Zhang X."/>
            <person name="Huang J."/>
            <person name="Zhang X."/>
            <person name="Sun H."/>
            <person name="Wang H."/>
        </authorList>
    </citation>
    <scope>NUCLEOTIDE SEQUENCE [LARGE SCALE GENOMIC DNA]</scope>
    <source>
        <strain evidence="6">TB1705</strain>
        <tissue evidence="6">Leaf</tissue>
    </source>
</reference>
<protein>
    <recommendedName>
        <fullName evidence="3">beta-galactosidase</fullName>
        <ecNumber evidence="3">3.2.1.23</ecNumber>
    </recommendedName>
</protein>
<dbReference type="OrthoDB" id="1936075at2759"/>
<dbReference type="InterPro" id="IPR031330">
    <property type="entry name" value="Gly_Hdrlase_35_cat"/>
</dbReference>
<comment type="caution">
    <text evidence="6">The sequence shown here is derived from an EMBL/GenBank/DDBJ whole genome shotgun (WGS) entry which is preliminary data.</text>
</comment>
<evidence type="ECO:0000256" key="3">
    <source>
        <dbReference type="ARBA" id="ARBA00012756"/>
    </source>
</evidence>
<sequence length="106" mass="12083">MDRKLDWLVSCLLFFLEYLKLNIGNRFTKFGATVPYRPVEDLAFIVAKFLLKVQYHGGMKFGRTAGGPFIGTTYDYDAPIDEYGWLSKLAEEDGANARSIHLEVIQ</sequence>
<keyword evidence="4" id="KW-0732">Signal</keyword>
<name>A0A7J7P554_9MAGN</name>
<evidence type="ECO:0000256" key="1">
    <source>
        <dbReference type="ARBA" id="ARBA00001412"/>
    </source>
</evidence>
<comment type="catalytic activity">
    <reaction evidence="1">
        <text>Hydrolysis of terminal non-reducing beta-D-galactose residues in beta-D-galactosides.</text>
        <dbReference type="EC" id="3.2.1.23"/>
    </reaction>
</comment>
<dbReference type="EC" id="3.2.1.23" evidence="3"/>
<dbReference type="PRINTS" id="PR00742">
    <property type="entry name" value="GLHYDRLASE35"/>
</dbReference>